<comment type="caution">
    <text evidence="2">The sequence shown here is derived from an EMBL/GenBank/DDBJ whole genome shotgun (WGS) entry which is preliminary data.</text>
</comment>
<feature type="compositionally biased region" description="Polar residues" evidence="1">
    <location>
        <begin position="39"/>
        <end position="48"/>
    </location>
</feature>
<feature type="region of interest" description="Disordered" evidence="1">
    <location>
        <begin position="1"/>
        <end position="20"/>
    </location>
</feature>
<protein>
    <submittedName>
        <fullName evidence="2">Uncharacterized protein</fullName>
    </submittedName>
</protein>
<sequence length="232" mass="25888">MRGTVAEAGEGGRPVRESCGRVISSLREAERRGKAAANTGPSTNSEGRASSLAEETDEPAGGSGSLQKFYLNGINSLLPSNLCGRPDTCDSGCFLNTQVQGCYFHFCQAVHRKVSELELRARYRNDGETKGKSKCSWSPLFPQYSKFIRLLACLKQALRNVMRKLHHKWPGWVLFLPRSAYLKSPFFPFYMPNVHPPGTVTIPLDHRCYIEVCPYGTTAAFFVLYQPKFTKP</sequence>
<evidence type="ECO:0000313" key="2">
    <source>
        <dbReference type="EMBL" id="KRZ38170.1"/>
    </source>
</evidence>
<feature type="region of interest" description="Disordered" evidence="1">
    <location>
        <begin position="27"/>
        <end position="63"/>
    </location>
</feature>
<organism evidence="2 3">
    <name type="scientific">Trichinella pseudospiralis</name>
    <name type="common">Parasitic roundworm</name>
    <dbReference type="NCBI Taxonomy" id="6337"/>
    <lineage>
        <taxon>Eukaryota</taxon>
        <taxon>Metazoa</taxon>
        <taxon>Ecdysozoa</taxon>
        <taxon>Nematoda</taxon>
        <taxon>Enoplea</taxon>
        <taxon>Dorylaimia</taxon>
        <taxon>Trichinellida</taxon>
        <taxon>Trichinellidae</taxon>
        <taxon>Trichinella</taxon>
    </lineage>
</organism>
<name>A0A0V1JT78_TRIPS</name>
<evidence type="ECO:0000256" key="1">
    <source>
        <dbReference type="SAM" id="MobiDB-lite"/>
    </source>
</evidence>
<evidence type="ECO:0000313" key="3">
    <source>
        <dbReference type="Proteomes" id="UP000054826"/>
    </source>
</evidence>
<dbReference type="AlphaFoldDB" id="A0A0V1JT78"/>
<reference evidence="2 3" key="1">
    <citation type="submission" date="2015-01" db="EMBL/GenBank/DDBJ databases">
        <title>Evolution of Trichinella species and genotypes.</title>
        <authorList>
            <person name="Korhonen P.K."/>
            <person name="Edoardo P."/>
            <person name="Giuseppe L.R."/>
            <person name="Gasser R.B."/>
        </authorList>
    </citation>
    <scope>NUCLEOTIDE SEQUENCE [LARGE SCALE GENOMIC DNA]</scope>
    <source>
        <strain evidence="2">ISS176</strain>
    </source>
</reference>
<proteinExistence type="predicted"/>
<accession>A0A0V1JT78</accession>
<dbReference type="Proteomes" id="UP000054826">
    <property type="component" value="Unassembled WGS sequence"/>
</dbReference>
<gene>
    <name evidence="2" type="ORF">T4C_431</name>
</gene>
<dbReference type="EMBL" id="JYDV01000049">
    <property type="protein sequence ID" value="KRZ38170.1"/>
    <property type="molecule type" value="Genomic_DNA"/>
</dbReference>